<feature type="region of interest" description="Disordered" evidence="5">
    <location>
        <begin position="27"/>
        <end position="70"/>
    </location>
</feature>
<evidence type="ECO:0000256" key="1">
    <source>
        <dbReference type="ARBA" id="ARBA00022723"/>
    </source>
</evidence>
<protein>
    <recommendedName>
        <fullName evidence="6">LIM zinc-binding domain-containing protein</fullName>
    </recommendedName>
</protein>
<accession>A0ABN9MM70</accession>
<keyword evidence="8" id="KW-1185">Reference proteome</keyword>
<evidence type="ECO:0000256" key="3">
    <source>
        <dbReference type="ARBA" id="ARBA00023038"/>
    </source>
</evidence>
<dbReference type="EMBL" id="CAUEEQ010075474">
    <property type="protein sequence ID" value="CAJ0966560.1"/>
    <property type="molecule type" value="Genomic_DNA"/>
</dbReference>
<feature type="compositionally biased region" description="Low complexity" evidence="5">
    <location>
        <begin position="48"/>
        <end position="61"/>
    </location>
</feature>
<feature type="domain" description="LIM zinc-binding" evidence="6">
    <location>
        <begin position="78"/>
        <end position="140"/>
    </location>
</feature>
<dbReference type="PROSITE" id="PS00478">
    <property type="entry name" value="LIM_DOMAIN_1"/>
    <property type="match status" value="1"/>
</dbReference>
<evidence type="ECO:0000313" key="7">
    <source>
        <dbReference type="EMBL" id="CAJ0966560.1"/>
    </source>
</evidence>
<organism evidence="7 8">
    <name type="scientific">Ranitomeya imitator</name>
    <name type="common">mimic poison frog</name>
    <dbReference type="NCBI Taxonomy" id="111125"/>
    <lineage>
        <taxon>Eukaryota</taxon>
        <taxon>Metazoa</taxon>
        <taxon>Chordata</taxon>
        <taxon>Craniata</taxon>
        <taxon>Vertebrata</taxon>
        <taxon>Euteleostomi</taxon>
        <taxon>Amphibia</taxon>
        <taxon>Batrachia</taxon>
        <taxon>Anura</taxon>
        <taxon>Neobatrachia</taxon>
        <taxon>Hyloidea</taxon>
        <taxon>Dendrobatidae</taxon>
        <taxon>Dendrobatinae</taxon>
        <taxon>Ranitomeya</taxon>
    </lineage>
</organism>
<gene>
    <name evidence="7" type="ORF">RIMI_LOCUS21431685</name>
</gene>
<evidence type="ECO:0000313" key="8">
    <source>
        <dbReference type="Proteomes" id="UP001176940"/>
    </source>
</evidence>
<dbReference type="Proteomes" id="UP001176940">
    <property type="component" value="Unassembled WGS sequence"/>
</dbReference>
<dbReference type="SMART" id="SM00132">
    <property type="entry name" value="LIM"/>
    <property type="match status" value="1"/>
</dbReference>
<reference evidence="7" key="1">
    <citation type="submission" date="2023-07" db="EMBL/GenBank/DDBJ databases">
        <authorList>
            <person name="Stuckert A."/>
        </authorList>
    </citation>
    <scope>NUCLEOTIDE SEQUENCE</scope>
</reference>
<evidence type="ECO:0000256" key="4">
    <source>
        <dbReference type="PROSITE-ProRule" id="PRU00125"/>
    </source>
</evidence>
<feature type="compositionally biased region" description="Basic and acidic residues" evidence="5">
    <location>
        <begin position="149"/>
        <end position="160"/>
    </location>
</feature>
<evidence type="ECO:0000256" key="5">
    <source>
        <dbReference type="SAM" id="MobiDB-lite"/>
    </source>
</evidence>
<feature type="region of interest" description="Disordered" evidence="5">
    <location>
        <begin position="140"/>
        <end position="160"/>
    </location>
</feature>
<dbReference type="PROSITE" id="PS50023">
    <property type="entry name" value="LIM_DOMAIN_2"/>
    <property type="match status" value="1"/>
</dbReference>
<evidence type="ECO:0000259" key="6">
    <source>
        <dbReference type="PROSITE" id="PS50023"/>
    </source>
</evidence>
<dbReference type="Gene3D" id="2.10.110.10">
    <property type="entry name" value="Cysteine Rich Protein"/>
    <property type="match status" value="1"/>
</dbReference>
<keyword evidence="2 4" id="KW-0862">Zinc</keyword>
<keyword evidence="1 4" id="KW-0479">Metal-binding</keyword>
<dbReference type="InterPro" id="IPR001781">
    <property type="entry name" value="Znf_LIM"/>
</dbReference>
<comment type="caution">
    <text evidence="7">The sequence shown here is derived from an EMBL/GenBank/DDBJ whole genome shotgun (WGS) entry which is preliminary data.</text>
</comment>
<dbReference type="CDD" id="cd09439">
    <property type="entry name" value="LIM_Mical"/>
    <property type="match status" value="1"/>
</dbReference>
<evidence type="ECO:0000256" key="2">
    <source>
        <dbReference type="ARBA" id="ARBA00022833"/>
    </source>
</evidence>
<name>A0ABN9MM70_9NEOB</name>
<sequence>MTVGNVSGRIGAVAEVLVNLYMSDHKSKTRSPELSSPEGAVTELFDDPSSSPTSPSSLSPLHKGSLRKEFPPNIGGSDTCYFCKKRVYVVERLSAEGHFFHRECFKCSFCSSVLRLGNYVFNMEEGKFYCQPHFMHSFSNNKQRKRRTDSKSQDPDKAWKKEEAITAEVTTDSPYSAGSTSEDSSPGIMTSLFRKTLSWPLAVTRDILAFPSRLSEWTRGAVRDARRHVRDNEQKYSYLYELLSTEK</sequence>
<dbReference type="PANTHER" id="PTHR24206">
    <property type="entry name" value="OS06G0237300 PROTEIN"/>
    <property type="match status" value="1"/>
</dbReference>
<keyword evidence="3 4" id="KW-0440">LIM domain</keyword>
<dbReference type="SUPFAM" id="SSF57716">
    <property type="entry name" value="Glucocorticoid receptor-like (DNA-binding domain)"/>
    <property type="match status" value="2"/>
</dbReference>
<dbReference type="Pfam" id="PF00412">
    <property type="entry name" value="LIM"/>
    <property type="match status" value="1"/>
</dbReference>
<proteinExistence type="predicted"/>